<dbReference type="InterPro" id="IPR013057">
    <property type="entry name" value="AA_transpt_TM"/>
</dbReference>
<accession>A0A3P8A952</accession>
<keyword evidence="8" id="KW-1185">Reference proteome</keyword>
<feature type="transmembrane region" description="Helical" evidence="5">
    <location>
        <begin position="137"/>
        <end position="158"/>
    </location>
</feature>
<name>A0A3P8A952_HELPZ</name>
<dbReference type="OrthoDB" id="655540at2759"/>
<sequence length="316" mass="34534">MVQDLKTQPQQQEHGFSWWVAAVFIIGETAGSGMVAMPNAIKNTGLIGGPILLLVLAVVMARTAKQLGENWLIMQRRWPQYLEPCRSPYAEMADRSIGGYGSIVAHALIQITLFGGASVFSLLAARNISDLLHLFGYSLHFCLCLFAVSVFLWPFMMLRSPMNFWQVSIGAALSTTVAVVLILIGTSMDIPTCYEAASYAEVSARQFSLGFGTIVFAYGGHPVFPTIQHDMAEPRYFTKAVILSYAVLFLLYAPVALGGYAVYGTSISDSIISSIQTPTLRLLISVLITLHVLFSILIIINPLHQGVEEFVGVKYG</sequence>
<protein>
    <submittedName>
        <fullName evidence="9">Aa_trans domain-containing protein</fullName>
    </submittedName>
</protein>
<dbReference type="WBParaSite" id="HPBE_0001806501-mRNA-1">
    <property type="protein sequence ID" value="HPBE_0001806501-mRNA-1"/>
    <property type="gene ID" value="HPBE_0001806501"/>
</dbReference>
<dbReference type="FunFam" id="1.20.1740.10:FF:000052">
    <property type="entry name" value="Lysine histidine transporter-like 3"/>
    <property type="match status" value="1"/>
</dbReference>
<dbReference type="Pfam" id="PF01490">
    <property type="entry name" value="Aa_trans"/>
    <property type="match status" value="1"/>
</dbReference>
<dbReference type="EMBL" id="UZAH01030438">
    <property type="protein sequence ID" value="VDP10567.1"/>
    <property type="molecule type" value="Genomic_DNA"/>
</dbReference>
<evidence type="ECO:0000313" key="8">
    <source>
        <dbReference type="Proteomes" id="UP000050761"/>
    </source>
</evidence>
<evidence type="ECO:0000313" key="7">
    <source>
        <dbReference type="EMBL" id="VDP10567.1"/>
    </source>
</evidence>
<keyword evidence="3 5" id="KW-1133">Transmembrane helix</keyword>
<organism evidence="7">
    <name type="scientific">Heligmosomoides polygyrus</name>
    <name type="common">Parasitic roundworm</name>
    <dbReference type="NCBI Taxonomy" id="6339"/>
    <lineage>
        <taxon>Eukaryota</taxon>
        <taxon>Metazoa</taxon>
        <taxon>Ecdysozoa</taxon>
        <taxon>Nematoda</taxon>
        <taxon>Chromadorea</taxon>
        <taxon>Rhabditida</taxon>
        <taxon>Rhabditina</taxon>
        <taxon>Rhabditomorpha</taxon>
        <taxon>Strongyloidea</taxon>
        <taxon>Heligmosomidae</taxon>
        <taxon>Heligmosomoides</taxon>
    </lineage>
</organism>
<dbReference type="AlphaFoldDB" id="A0A3P8A952"/>
<reference evidence="7 8" key="1">
    <citation type="submission" date="2018-11" db="EMBL/GenBank/DDBJ databases">
        <authorList>
            <consortium name="Pathogen Informatics"/>
        </authorList>
    </citation>
    <scope>NUCLEOTIDE SEQUENCE [LARGE SCALE GENOMIC DNA]</scope>
</reference>
<feature type="transmembrane region" description="Helical" evidence="5">
    <location>
        <begin position="164"/>
        <end position="186"/>
    </location>
</feature>
<comment type="subcellular location">
    <subcellularLocation>
        <location evidence="1">Membrane</location>
        <topology evidence="1">Multi-pass membrane protein</topology>
    </subcellularLocation>
</comment>
<evidence type="ECO:0000256" key="5">
    <source>
        <dbReference type="SAM" id="Phobius"/>
    </source>
</evidence>
<feature type="transmembrane region" description="Helical" evidence="5">
    <location>
        <begin position="282"/>
        <end position="300"/>
    </location>
</feature>
<dbReference type="GO" id="GO:0015179">
    <property type="term" value="F:L-amino acid transmembrane transporter activity"/>
    <property type="evidence" value="ECO:0007669"/>
    <property type="project" value="TreeGrafter"/>
</dbReference>
<feature type="domain" description="Amino acid transporter transmembrane" evidence="6">
    <location>
        <begin position="15"/>
        <end position="310"/>
    </location>
</feature>
<reference evidence="9" key="2">
    <citation type="submission" date="2019-09" db="UniProtKB">
        <authorList>
            <consortium name="WormBaseParasite"/>
        </authorList>
    </citation>
    <scope>IDENTIFICATION</scope>
</reference>
<feature type="transmembrane region" description="Helical" evidence="5">
    <location>
        <begin position="103"/>
        <end position="125"/>
    </location>
</feature>
<dbReference type="PANTHER" id="PTHR22950">
    <property type="entry name" value="AMINO ACID TRANSPORTER"/>
    <property type="match status" value="1"/>
</dbReference>
<evidence type="ECO:0000256" key="4">
    <source>
        <dbReference type="ARBA" id="ARBA00023136"/>
    </source>
</evidence>
<evidence type="ECO:0000259" key="6">
    <source>
        <dbReference type="Pfam" id="PF01490"/>
    </source>
</evidence>
<feature type="transmembrane region" description="Helical" evidence="5">
    <location>
        <begin position="207"/>
        <end position="224"/>
    </location>
</feature>
<keyword evidence="4 5" id="KW-0472">Membrane</keyword>
<evidence type="ECO:0000256" key="2">
    <source>
        <dbReference type="ARBA" id="ARBA00022692"/>
    </source>
</evidence>
<dbReference type="PANTHER" id="PTHR22950:SF703">
    <property type="entry name" value="AMINO ACID TRANSPORTER TRANSMEMBRANE DOMAIN-CONTAINING PROTEIN"/>
    <property type="match status" value="1"/>
</dbReference>
<dbReference type="GO" id="GO:0005774">
    <property type="term" value="C:vacuolar membrane"/>
    <property type="evidence" value="ECO:0007669"/>
    <property type="project" value="TreeGrafter"/>
</dbReference>
<keyword evidence="2 5" id="KW-0812">Transmembrane</keyword>
<evidence type="ECO:0000256" key="1">
    <source>
        <dbReference type="ARBA" id="ARBA00004141"/>
    </source>
</evidence>
<dbReference type="Proteomes" id="UP000050761">
    <property type="component" value="Unassembled WGS sequence"/>
</dbReference>
<gene>
    <name evidence="7" type="ORF">HPBE_LOCUS18064</name>
</gene>
<evidence type="ECO:0000313" key="9">
    <source>
        <dbReference type="WBParaSite" id="HPBE_0001806501-mRNA-1"/>
    </source>
</evidence>
<evidence type="ECO:0000256" key="3">
    <source>
        <dbReference type="ARBA" id="ARBA00022989"/>
    </source>
</evidence>
<feature type="transmembrane region" description="Helical" evidence="5">
    <location>
        <begin position="44"/>
        <end position="64"/>
    </location>
</feature>
<feature type="transmembrane region" description="Helical" evidence="5">
    <location>
        <begin position="236"/>
        <end position="262"/>
    </location>
</feature>
<proteinExistence type="predicted"/>
<feature type="transmembrane region" description="Helical" evidence="5">
    <location>
        <begin position="16"/>
        <end position="37"/>
    </location>
</feature>